<feature type="compositionally biased region" description="Basic and acidic residues" evidence="1">
    <location>
        <begin position="132"/>
        <end position="142"/>
    </location>
</feature>
<protein>
    <submittedName>
        <fullName evidence="2">Uncharacterized protein</fullName>
    </submittedName>
</protein>
<evidence type="ECO:0000313" key="3">
    <source>
        <dbReference type="Proteomes" id="UP000620104"/>
    </source>
</evidence>
<keyword evidence="3" id="KW-1185">Reference proteome</keyword>
<proteinExistence type="predicted"/>
<organism evidence="2 3">
    <name type="scientific">Naganishia liquefaciens</name>
    <dbReference type="NCBI Taxonomy" id="104408"/>
    <lineage>
        <taxon>Eukaryota</taxon>
        <taxon>Fungi</taxon>
        <taxon>Dikarya</taxon>
        <taxon>Basidiomycota</taxon>
        <taxon>Agaricomycotina</taxon>
        <taxon>Tremellomycetes</taxon>
        <taxon>Filobasidiales</taxon>
        <taxon>Filobasidiaceae</taxon>
        <taxon>Naganishia</taxon>
    </lineage>
</organism>
<accession>A0A8H3TWN4</accession>
<reference evidence="2" key="1">
    <citation type="submission" date="2020-07" db="EMBL/GenBank/DDBJ databases">
        <title>Draft Genome Sequence of a Deep-Sea Yeast, Naganishia (Cryptococcus) liquefaciens strain N6.</title>
        <authorList>
            <person name="Han Y.W."/>
            <person name="Kajitani R."/>
            <person name="Morimoto H."/>
            <person name="Parhat M."/>
            <person name="Tsubouchi H."/>
            <person name="Bakenova O."/>
            <person name="Ogata M."/>
            <person name="Argunhan B."/>
            <person name="Aoki R."/>
            <person name="Kajiwara S."/>
            <person name="Itoh T."/>
            <person name="Iwasaki H."/>
        </authorList>
    </citation>
    <scope>NUCLEOTIDE SEQUENCE</scope>
    <source>
        <strain evidence="2">N6</strain>
    </source>
</reference>
<feature type="region of interest" description="Disordered" evidence="1">
    <location>
        <begin position="131"/>
        <end position="151"/>
    </location>
</feature>
<dbReference type="EMBL" id="BLZA01000028">
    <property type="protein sequence ID" value="GHJ88155.1"/>
    <property type="molecule type" value="Genomic_DNA"/>
</dbReference>
<dbReference type="OrthoDB" id="2591992at2759"/>
<evidence type="ECO:0000256" key="1">
    <source>
        <dbReference type="SAM" id="MobiDB-lite"/>
    </source>
</evidence>
<evidence type="ECO:0000313" key="2">
    <source>
        <dbReference type="EMBL" id="GHJ88155.1"/>
    </source>
</evidence>
<sequence>MSTTTYRTLLRTLLTLPDPEILCYYRTRYRTLCRDAQRARTKASEAGFAAGGESVRMWQGRMKRYEGLLDKELRRVQAASRVVRTGEWDATPGREARRARKEGLRAYERMVDHTYARAGPRRWEVLDTMFPPEKRSPTREGSRGPPPLPAELIPLLKTVNTTAPCTRDRSLRDRFASESYKAWRADKRAWYVRRKLLRGCAVPLGPGIGGPRWDGLRRCAETMSRGVAWRVGVGVVASGAFPEVARQEARLARPVRRVYERLVRGLRGGGGGAEGDKWVPPWASEEDRAWIRGGEKG</sequence>
<name>A0A8H3TWN4_9TREE</name>
<gene>
    <name evidence="2" type="ORF">NliqN6_4557</name>
</gene>
<dbReference type="Proteomes" id="UP000620104">
    <property type="component" value="Unassembled WGS sequence"/>
</dbReference>
<dbReference type="AlphaFoldDB" id="A0A8H3TWN4"/>
<comment type="caution">
    <text evidence="2">The sequence shown here is derived from an EMBL/GenBank/DDBJ whole genome shotgun (WGS) entry which is preliminary data.</text>
</comment>